<name>A0A7C9TCM2_9PROT</name>
<gene>
    <name evidence="1" type="ORF">GZ085_12115</name>
</gene>
<dbReference type="Proteomes" id="UP000483432">
    <property type="component" value="Unassembled WGS sequence"/>
</dbReference>
<dbReference type="AlphaFoldDB" id="A0A7C9TCM2"/>
<feature type="non-terminal residue" evidence="1">
    <location>
        <position position="45"/>
    </location>
</feature>
<dbReference type="EMBL" id="JAAFGW010000210">
    <property type="protein sequence ID" value="NDP49107.1"/>
    <property type="molecule type" value="Genomic_DNA"/>
</dbReference>
<reference evidence="1 2" key="1">
    <citation type="submission" date="2019-09" db="EMBL/GenBank/DDBJ databases">
        <title>H2 Metabolism Revealed by Metagenomic Analysis in Subglacial Sediment of East Antarctica.</title>
        <authorList>
            <person name="Yang Z."/>
            <person name="Zhang Y."/>
            <person name="Lv Y."/>
            <person name="Yan W."/>
            <person name="Xiao X."/>
            <person name="Sun B."/>
            <person name="Ma H."/>
        </authorList>
    </citation>
    <scope>NUCLEOTIDE SEQUENCE [LARGE SCALE GENOMIC DNA]</scope>
    <source>
        <strain evidence="1">Bin2_2</strain>
    </source>
</reference>
<organism evidence="1 2">
    <name type="scientific">Sulfuriferula multivorans</name>
    <dbReference type="NCBI Taxonomy" id="1559896"/>
    <lineage>
        <taxon>Bacteria</taxon>
        <taxon>Pseudomonadati</taxon>
        <taxon>Pseudomonadota</taxon>
        <taxon>Betaproteobacteria</taxon>
        <taxon>Nitrosomonadales</taxon>
        <taxon>Sulfuricellaceae</taxon>
        <taxon>Sulfuriferula</taxon>
    </lineage>
</organism>
<proteinExistence type="predicted"/>
<protein>
    <submittedName>
        <fullName evidence="1">AAA family ATPase</fullName>
    </submittedName>
</protein>
<evidence type="ECO:0000313" key="2">
    <source>
        <dbReference type="Proteomes" id="UP000483432"/>
    </source>
</evidence>
<evidence type="ECO:0000313" key="1">
    <source>
        <dbReference type="EMBL" id="NDP49107.1"/>
    </source>
</evidence>
<accession>A0A7C9TCM2</accession>
<sequence>MDPDLKPLLPRIERLLDRLDSVSSPTPLSWETTRAARWSAQAGGL</sequence>
<comment type="caution">
    <text evidence="1">The sequence shown here is derived from an EMBL/GenBank/DDBJ whole genome shotgun (WGS) entry which is preliminary data.</text>
</comment>